<sequence length="224" mass="24507">MIDAQTAASLTARILLDIKAIHFNATQPFILTSGKASPVYIDCRKVISFPRARSAIIDYAVQTVMRDAGFEAFDGVAGGETAGISYAAWMADRMGLPMQYVRKKPKGFGRNAQIEGQFAEGDRILLVEDLTTDGGSKVGFVNALRQAGAVCEHAFVVFHYGIFPKSVETMREIGVTLHALTTWWDVLKVARDHNYFDVGTMMEVEKFLHAPAEWSAANGGKVEG</sequence>
<dbReference type="GO" id="GO:0000287">
    <property type="term" value="F:magnesium ion binding"/>
    <property type="evidence" value="ECO:0007669"/>
    <property type="project" value="UniProtKB-UniRule"/>
</dbReference>
<comment type="function">
    <text evidence="6">Catalyzes the transfer of a ribosyl phosphate group from 5-phosphoribose 1-diphosphate to orotate, leading to the formation of orotidine monophosphate (OMP).</text>
</comment>
<protein>
    <recommendedName>
        <fullName evidence="2 6">Orotate phosphoribosyltransferase</fullName>
        <shortName evidence="6">OPRT</shortName>
        <shortName evidence="6">OPRTase</shortName>
        <ecNumber evidence="2 6">2.4.2.10</ecNumber>
    </recommendedName>
</protein>
<dbReference type="Proteomes" id="UP000197153">
    <property type="component" value="Chromosome 1"/>
</dbReference>
<evidence type="ECO:0000256" key="5">
    <source>
        <dbReference type="ARBA" id="ARBA00022975"/>
    </source>
</evidence>
<feature type="binding site" evidence="6">
    <location>
        <position position="106"/>
    </location>
    <ligand>
        <name>5-phospho-alpha-D-ribose 1-diphosphate</name>
        <dbReference type="ChEBI" id="CHEBI:58017"/>
        <note>ligand shared between dimeric partners</note>
    </ligand>
</feature>
<comment type="cofactor">
    <cofactor evidence="6">
        <name>Mg(2+)</name>
        <dbReference type="ChEBI" id="CHEBI:18420"/>
    </cofactor>
</comment>
<evidence type="ECO:0000313" key="7">
    <source>
        <dbReference type="EMBL" id="ASG19958.1"/>
    </source>
</evidence>
<dbReference type="PANTHER" id="PTHR19278">
    <property type="entry name" value="OROTATE PHOSPHORIBOSYLTRANSFERASE"/>
    <property type="match status" value="1"/>
</dbReference>
<comment type="similarity">
    <text evidence="6">Belongs to the purine/pyrimidine phosphoribosyltransferase family. PyrE subfamily.</text>
</comment>
<keyword evidence="3 6" id="KW-0328">Glycosyltransferase</keyword>
<gene>
    <name evidence="6" type="primary">pyrE</name>
    <name evidence="7" type="ORF">Y958_03270</name>
</gene>
<dbReference type="Gene3D" id="3.40.50.2020">
    <property type="match status" value="1"/>
</dbReference>
<feature type="binding site" description="in other chain" evidence="6">
    <location>
        <begin position="128"/>
        <end position="136"/>
    </location>
    <ligand>
        <name>5-phospho-alpha-D-ribose 1-diphosphate</name>
        <dbReference type="ChEBI" id="CHEBI:58017"/>
        <note>ligand shared between dimeric partners</note>
    </ligand>
</feature>
<comment type="subunit">
    <text evidence="6">Homodimer.</text>
</comment>
<comment type="caution">
    <text evidence="6">Lacks conserved residue(s) required for the propagation of feature annotation.</text>
</comment>
<evidence type="ECO:0000313" key="8">
    <source>
        <dbReference type="Proteomes" id="UP000197153"/>
    </source>
</evidence>
<dbReference type="PANTHER" id="PTHR19278:SF9">
    <property type="entry name" value="URIDINE 5'-MONOPHOSPHATE SYNTHASE"/>
    <property type="match status" value="1"/>
</dbReference>
<dbReference type="GO" id="GO:0004588">
    <property type="term" value="F:orotate phosphoribosyltransferase activity"/>
    <property type="evidence" value="ECO:0007669"/>
    <property type="project" value="UniProtKB-UniRule"/>
</dbReference>
<evidence type="ECO:0000256" key="6">
    <source>
        <dbReference type="HAMAP-Rule" id="MF_01208"/>
    </source>
</evidence>
<organism evidence="7 8">
    <name type="scientific">Nitrospirillum viridazoti CBAmc</name>
    <dbReference type="NCBI Taxonomy" id="1441467"/>
    <lineage>
        <taxon>Bacteria</taxon>
        <taxon>Pseudomonadati</taxon>
        <taxon>Pseudomonadota</taxon>
        <taxon>Alphaproteobacteria</taxon>
        <taxon>Rhodospirillales</taxon>
        <taxon>Azospirillaceae</taxon>
        <taxon>Nitrospirillum</taxon>
        <taxon>Nitrospirillum viridazoti</taxon>
    </lineage>
</organism>
<reference evidence="7 8" key="1">
    <citation type="submission" date="2017-06" db="EMBL/GenBank/DDBJ databases">
        <title>Complete genome sequence of Nitrospirillum amazonense strain CBAmC, an endophytic nitrogen-fixing and plant growth-promoting bacterium, isolated from sugarcane.</title>
        <authorList>
            <person name="Schwab S."/>
            <person name="dos Santos Teixeira K.R."/>
            <person name="Simoes Araujo J.L."/>
            <person name="Soares Vidal M."/>
            <person name="Borges de Freitas H.R."/>
            <person name="Rivello Crivelaro A.L."/>
            <person name="Bueno de Camargo Nunes A."/>
            <person name="dos Santos C.M."/>
            <person name="Palmeira da Silva Rosa D."/>
            <person name="da Silva Padilha D."/>
            <person name="da Silva E."/>
            <person name="Araujo Terra L."/>
            <person name="Soares Mendes V."/>
            <person name="Farinelli L."/>
            <person name="Magalhaes Cruz L."/>
            <person name="Baldani J.I."/>
        </authorList>
    </citation>
    <scope>NUCLEOTIDE SEQUENCE [LARGE SCALE GENOMIC DNA]</scope>
    <source>
        <strain evidence="7 8">CBAmC</strain>
    </source>
</reference>
<dbReference type="UniPathway" id="UPA00070">
    <property type="reaction ID" value="UER00119"/>
</dbReference>
<keyword evidence="6" id="KW-0460">Magnesium</keyword>
<proteinExistence type="inferred from homology"/>
<dbReference type="NCBIfam" id="NF001729">
    <property type="entry name" value="PRK00455.1-3"/>
    <property type="match status" value="1"/>
</dbReference>
<feature type="binding site" evidence="6">
    <location>
        <position position="102"/>
    </location>
    <ligand>
        <name>5-phospho-alpha-D-ribose 1-diphosphate</name>
        <dbReference type="ChEBI" id="CHEBI:58017"/>
        <note>ligand shared between dimeric partners</note>
    </ligand>
</feature>
<evidence type="ECO:0000256" key="4">
    <source>
        <dbReference type="ARBA" id="ARBA00022679"/>
    </source>
</evidence>
<name>A0A248JPG3_9PROT</name>
<dbReference type="KEGG" id="nao:Y958_03270"/>
<comment type="catalytic activity">
    <reaction evidence="6">
        <text>orotidine 5'-phosphate + diphosphate = orotate + 5-phospho-alpha-D-ribose 1-diphosphate</text>
        <dbReference type="Rhea" id="RHEA:10380"/>
        <dbReference type="ChEBI" id="CHEBI:30839"/>
        <dbReference type="ChEBI" id="CHEBI:33019"/>
        <dbReference type="ChEBI" id="CHEBI:57538"/>
        <dbReference type="ChEBI" id="CHEBI:58017"/>
        <dbReference type="EC" id="2.4.2.10"/>
    </reaction>
</comment>
<dbReference type="GO" id="GO:0019856">
    <property type="term" value="P:pyrimidine nucleobase biosynthetic process"/>
    <property type="evidence" value="ECO:0007669"/>
    <property type="project" value="TreeGrafter"/>
</dbReference>
<dbReference type="EC" id="2.4.2.10" evidence="2 6"/>
<dbReference type="HAMAP" id="MF_01208">
    <property type="entry name" value="PyrE"/>
    <property type="match status" value="1"/>
</dbReference>
<comment type="pathway">
    <text evidence="1 6">Pyrimidine metabolism; UMP biosynthesis via de novo pathway; UMP from orotate: step 1/2.</text>
</comment>
<accession>A0A248JPG3</accession>
<dbReference type="RefSeq" id="WP_004274107.1">
    <property type="nucleotide sequence ID" value="NZ_CP022110.1"/>
</dbReference>
<dbReference type="EMBL" id="CP022110">
    <property type="protein sequence ID" value="ASG19958.1"/>
    <property type="molecule type" value="Genomic_DNA"/>
</dbReference>
<dbReference type="CDD" id="cd06223">
    <property type="entry name" value="PRTases_typeI"/>
    <property type="match status" value="1"/>
</dbReference>
<dbReference type="InterPro" id="IPR023031">
    <property type="entry name" value="OPRT"/>
</dbReference>
<dbReference type="SUPFAM" id="SSF53271">
    <property type="entry name" value="PRTase-like"/>
    <property type="match status" value="1"/>
</dbReference>
<dbReference type="GO" id="GO:0044205">
    <property type="term" value="P:'de novo' UMP biosynthetic process"/>
    <property type="evidence" value="ECO:0007669"/>
    <property type="project" value="UniProtKB-UniRule"/>
</dbReference>
<keyword evidence="8" id="KW-1185">Reference proteome</keyword>
<keyword evidence="4 6" id="KW-0808">Transferase</keyword>
<keyword evidence="5 6" id="KW-0665">Pyrimidine biosynthesis</keyword>
<evidence type="ECO:0000256" key="1">
    <source>
        <dbReference type="ARBA" id="ARBA00004889"/>
    </source>
</evidence>
<dbReference type="AlphaFoldDB" id="A0A248JPG3"/>
<evidence type="ECO:0000256" key="3">
    <source>
        <dbReference type="ARBA" id="ARBA00022676"/>
    </source>
</evidence>
<dbReference type="InterPro" id="IPR000836">
    <property type="entry name" value="PRTase_dom"/>
</dbReference>
<dbReference type="InterPro" id="IPR029057">
    <property type="entry name" value="PRTase-like"/>
</dbReference>
<evidence type="ECO:0000256" key="2">
    <source>
        <dbReference type="ARBA" id="ARBA00011971"/>
    </source>
</evidence>
<feature type="binding site" description="in other chain" evidence="6">
    <location>
        <position position="103"/>
    </location>
    <ligand>
        <name>5-phospho-alpha-D-ribose 1-diphosphate</name>
        <dbReference type="ChEBI" id="CHEBI:58017"/>
        <note>ligand shared between dimeric partners</note>
    </ligand>
</feature>
<feature type="binding site" evidence="6">
    <location>
        <position position="132"/>
    </location>
    <ligand>
        <name>orotate</name>
        <dbReference type="ChEBI" id="CHEBI:30839"/>
    </ligand>
</feature>